<feature type="compositionally biased region" description="Acidic residues" evidence="7">
    <location>
        <begin position="109"/>
        <end position="120"/>
    </location>
</feature>
<organism evidence="10 11">
    <name type="scientific">Phaeomoniella chlamydospora</name>
    <name type="common">Phaeoacremonium chlamydosporum</name>
    <dbReference type="NCBI Taxonomy" id="158046"/>
    <lineage>
        <taxon>Eukaryota</taxon>
        <taxon>Fungi</taxon>
        <taxon>Dikarya</taxon>
        <taxon>Ascomycota</taxon>
        <taxon>Pezizomycotina</taxon>
        <taxon>Eurotiomycetes</taxon>
        <taxon>Chaetothyriomycetidae</taxon>
        <taxon>Phaeomoniellales</taxon>
        <taxon>Phaeomoniellaceae</taxon>
        <taxon>Phaeomoniella</taxon>
    </lineage>
</organism>
<reference evidence="10 11" key="2">
    <citation type="submission" date="2015-05" db="EMBL/GenBank/DDBJ databases">
        <authorList>
            <person name="Morales-Cruz A."/>
            <person name="Amrine K.C."/>
            <person name="Cantu D."/>
        </authorList>
    </citation>
    <scope>NUCLEOTIDE SEQUENCE [LARGE SCALE GENOMIC DNA]</scope>
    <source>
        <strain evidence="10">UCRPC4</strain>
    </source>
</reference>
<dbReference type="GO" id="GO:0005829">
    <property type="term" value="C:cytosol"/>
    <property type="evidence" value="ECO:0007669"/>
    <property type="project" value="TreeGrafter"/>
</dbReference>
<evidence type="ECO:0000256" key="1">
    <source>
        <dbReference type="ARBA" id="ARBA00022723"/>
    </source>
</evidence>
<dbReference type="SUPFAM" id="SSF47473">
    <property type="entry name" value="EF-hand"/>
    <property type="match status" value="1"/>
</dbReference>
<protein>
    <submittedName>
        <fullName evidence="10">Putative ef hand domain protein</fullName>
    </submittedName>
</protein>
<keyword evidence="4" id="KW-0862">Zinc</keyword>
<evidence type="ECO:0000256" key="3">
    <source>
        <dbReference type="ARBA" id="ARBA00022771"/>
    </source>
</evidence>
<dbReference type="SMART" id="SM00054">
    <property type="entry name" value="EFh"/>
    <property type="match status" value="2"/>
</dbReference>
<evidence type="ECO:0000313" key="10">
    <source>
        <dbReference type="EMBL" id="KKY25202.1"/>
    </source>
</evidence>
<dbReference type="PANTHER" id="PTHR23055:SF187">
    <property type="entry name" value="EF HAND DOMAIN PROTEIN (AFU_ORTHOLOGUE AFUA_6G07310)"/>
    <property type="match status" value="1"/>
</dbReference>
<dbReference type="GO" id="GO:0016020">
    <property type="term" value="C:membrane"/>
    <property type="evidence" value="ECO:0007669"/>
    <property type="project" value="TreeGrafter"/>
</dbReference>
<sequence>MPTATQMEEEYAVSPEEARNLRRRAEDAFMDAFLEESFTGRTISRLEEQYLRIELLQRGLSYEVTSAGVARFNENRPISRAGPDADDNSRLERTSGDWLPADQLLGNEERDETIADDESEEGWRTSNNGNTSGRGQAQGLQNLVYNIAKEQAVRESYIHRGVSCNSCGMLPIKGIRYRCANCNDYDLCEDCEAAQVHTKTHLFFKVRIPAPFLGNGRPALPVWYPGKPNQMVRNVPKHLATRLREENDLESQDIDALWDQFSCLAATEWAEDPNNLGFAVDRKTFDRCFVPSTSSRPPPPNLLYDRMFAYYDTNHDGLIGFEEFISGVATLMNTTRDERLKRIFKGYDLDNDGFVCRKDFLRLFRAWFVVQKELTREAIAGIEDEFFTDGGIRDIIMSSQPISSAFPGPIPDGIPSRSGIGKTINDDGDLAIIDGQGTLRNDNEPSGDRYEIIADAERPRTNGLDAHLDGNGVGIFRRRSFAMSQASLTSDVANQIVEWPPGENELLPVDVVAALGQDVPIEEIMDPVDRAHVVHEMETRLNIEHENTIEQSRQLVIKNRWKRRQFYTDEEEGSSAPPGYEEADSSEEDEPNSEDQISSVSDSRPPSPRSRSSSKVRFEDGVTDTEYETRSNTSSRSVPVGERWGGFEIAEPEKDVGKDLLYLSVQQGFNELLDRLFKEKEDLAMGAKTTQKERQRLHEAILGYETRQISTKQPEMPMKESEDVNPSERPLEDLLDEAGYSVIRPSGTGGHTSVTEPESSIMAPDALIRQHQGSPNDERHDHKSSPSGSESCTNNTDSAVESWQSHSNAVSSSHTALSPQTQIESALVSDESDSADYRDPTLPQFRPTSVTSDRYDTEDQDMNSQSNGFSGRAATTAHITPTSDDNSHPSDEFLAKLSRFKAHAIEVEQRGGKEGTLNYEEFVRKMVGDRGVSPFDRPNVDTITGKDLQDLISTGEVGRLAFLGSWIEMASL</sequence>
<dbReference type="SUPFAM" id="SSF57850">
    <property type="entry name" value="RING/U-box"/>
    <property type="match status" value="1"/>
</dbReference>
<feature type="compositionally biased region" description="Polar residues" evidence="7">
    <location>
        <begin position="785"/>
        <end position="824"/>
    </location>
</feature>
<dbReference type="PROSITE" id="PS50222">
    <property type="entry name" value="EF_HAND_2"/>
    <property type="match status" value="2"/>
</dbReference>
<name>A0A0G2EQY9_PHACM</name>
<dbReference type="Pfam" id="PF13202">
    <property type="entry name" value="EF-hand_5"/>
    <property type="match status" value="1"/>
</dbReference>
<dbReference type="InterPro" id="IPR043145">
    <property type="entry name" value="Znf_ZZ_sf"/>
</dbReference>
<feature type="compositionally biased region" description="Low complexity" evidence="7">
    <location>
        <begin position="594"/>
        <end position="613"/>
    </location>
</feature>
<dbReference type="PRINTS" id="PR00450">
    <property type="entry name" value="RECOVERIN"/>
</dbReference>
<keyword evidence="3 6" id="KW-0863">Zinc-finger</keyword>
<dbReference type="GO" id="GO:0005509">
    <property type="term" value="F:calcium ion binding"/>
    <property type="evidence" value="ECO:0007669"/>
    <property type="project" value="InterPro"/>
</dbReference>
<dbReference type="AlphaFoldDB" id="A0A0G2EQY9"/>
<dbReference type="InterPro" id="IPR011992">
    <property type="entry name" value="EF-hand-dom_pair"/>
</dbReference>
<evidence type="ECO:0000256" key="2">
    <source>
        <dbReference type="ARBA" id="ARBA00022737"/>
    </source>
</evidence>
<dbReference type="OrthoDB" id="2122982at2759"/>
<dbReference type="Proteomes" id="UP000053317">
    <property type="component" value="Unassembled WGS sequence"/>
</dbReference>
<dbReference type="Gene3D" id="1.10.238.10">
    <property type="entry name" value="EF-hand"/>
    <property type="match status" value="1"/>
</dbReference>
<dbReference type="CDD" id="cd02340">
    <property type="entry name" value="ZZ_NBR1_like"/>
    <property type="match status" value="1"/>
</dbReference>
<feature type="region of interest" description="Disordered" evidence="7">
    <location>
        <begin position="567"/>
        <end position="640"/>
    </location>
</feature>
<comment type="caution">
    <text evidence="10">The sequence shown here is derived from an EMBL/GenBank/DDBJ whole genome shotgun (WGS) entry which is preliminary data.</text>
</comment>
<feature type="region of interest" description="Disordered" evidence="7">
    <location>
        <begin position="771"/>
        <end position="872"/>
    </location>
</feature>
<dbReference type="CDD" id="cd00051">
    <property type="entry name" value="EFh"/>
    <property type="match status" value="1"/>
</dbReference>
<dbReference type="InterPro" id="IPR002048">
    <property type="entry name" value="EF_hand_dom"/>
</dbReference>
<evidence type="ECO:0000313" key="11">
    <source>
        <dbReference type="Proteomes" id="UP000053317"/>
    </source>
</evidence>
<feature type="domain" description="EF-hand" evidence="9">
    <location>
        <begin position="335"/>
        <end position="370"/>
    </location>
</feature>
<dbReference type="PANTHER" id="PTHR23055">
    <property type="entry name" value="CALCIUM BINDING PROTEINS"/>
    <property type="match status" value="1"/>
</dbReference>
<evidence type="ECO:0000256" key="7">
    <source>
        <dbReference type="SAM" id="MobiDB-lite"/>
    </source>
</evidence>
<keyword evidence="5" id="KW-0106">Calcium</keyword>
<feature type="compositionally biased region" description="Polar residues" evidence="7">
    <location>
        <begin position="124"/>
        <end position="136"/>
    </location>
</feature>
<dbReference type="EMBL" id="LCWF01000047">
    <property type="protein sequence ID" value="KKY25202.1"/>
    <property type="molecule type" value="Genomic_DNA"/>
</dbReference>
<proteinExistence type="predicted"/>
<evidence type="ECO:0000256" key="4">
    <source>
        <dbReference type="ARBA" id="ARBA00022833"/>
    </source>
</evidence>
<accession>A0A0G2EQY9</accession>
<feature type="region of interest" description="Disordered" evidence="7">
    <location>
        <begin position="75"/>
        <end position="136"/>
    </location>
</feature>
<dbReference type="PROSITE" id="PS50135">
    <property type="entry name" value="ZF_ZZ_2"/>
    <property type="match status" value="1"/>
</dbReference>
<gene>
    <name evidence="10" type="ORF">UCRPC4_g02008</name>
</gene>
<dbReference type="PROSITE" id="PS01357">
    <property type="entry name" value="ZF_ZZ_1"/>
    <property type="match status" value="1"/>
</dbReference>
<feature type="domain" description="EF-hand" evidence="9">
    <location>
        <begin position="299"/>
        <end position="334"/>
    </location>
</feature>
<dbReference type="InterPro" id="IPR000433">
    <property type="entry name" value="Znf_ZZ"/>
</dbReference>
<evidence type="ECO:0000259" key="9">
    <source>
        <dbReference type="PROSITE" id="PS50222"/>
    </source>
</evidence>
<keyword evidence="2" id="KW-0677">Repeat</keyword>
<evidence type="ECO:0000256" key="5">
    <source>
        <dbReference type="ARBA" id="ARBA00022837"/>
    </source>
</evidence>
<feature type="domain" description="ZZ-type" evidence="8">
    <location>
        <begin position="159"/>
        <end position="211"/>
    </location>
</feature>
<keyword evidence="1" id="KW-0479">Metal-binding</keyword>
<dbReference type="InterPro" id="IPR018247">
    <property type="entry name" value="EF_Hand_1_Ca_BS"/>
</dbReference>
<dbReference type="GO" id="GO:0008270">
    <property type="term" value="F:zinc ion binding"/>
    <property type="evidence" value="ECO:0007669"/>
    <property type="project" value="UniProtKB-KW"/>
</dbReference>
<evidence type="ECO:0000259" key="8">
    <source>
        <dbReference type="PROSITE" id="PS50135"/>
    </source>
</evidence>
<evidence type="ECO:0000256" key="6">
    <source>
        <dbReference type="PROSITE-ProRule" id="PRU00228"/>
    </source>
</evidence>
<dbReference type="SMART" id="SM00291">
    <property type="entry name" value="ZnF_ZZ"/>
    <property type="match status" value="1"/>
</dbReference>
<dbReference type="InterPro" id="IPR028846">
    <property type="entry name" value="Recoverin"/>
</dbReference>
<dbReference type="Pfam" id="PF00569">
    <property type="entry name" value="ZZ"/>
    <property type="match status" value="1"/>
</dbReference>
<dbReference type="Gene3D" id="3.30.60.90">
    <property type="match status" value="1"/>
</dbReference>
<keyword evidence="11" id="KW-1185">Reference proteome</keyword>
<reference evidence="10 11" key="1">
    <citation type="submission" date="2015-05" db="EMBL/GenBank/DDBJ databases">
        <title>Distinctive expansion of gene families associated with plant cell wall degradation and secondary metabolism in the genomes of grapevine trunk pathogens.</title>
        <authorList>
            <person name="Lawrence D.P."/>
            <person name="Travadon R."/>
            <person name="Rolshausen P.E."/>
            <person name="Baumgartner K."/>
        </authorList>
    </citation>
    <scope>NUCLEOTIDE SEQUENCE [LARGE SCALE GENOMIC DNA]</scope>
    <source>
        <strain evidence="10">UCRPC4</strain>
    </source>
</reference>
<dbReference type="PROSITE" id="PS00018">
    <property type="entry name" value="EF_HAND_1"/>
    <property type="match status" value="2"/>
</dbReference>
<feature type="compositionally biased region" description="Acidic residues" evidence="7">
    <location>
        <begin position="581"/>
        <end position="593"/>
    </location>
</feature>